<feature type="compositionally biased region" description="Low complexity" evidence="5">
    <location>
        <begin position="103"/>
        <end position="152"/>
    </location>
</feature>
<evidence type="ECO:0000259" key="6">
    <source>
        <dbReference type="PROSITE" id="PS50255"/>
    </source>
</evidence>
<keyword evidence="3 4" id="KW-0408">Iron</keyword>
<dbReference type="InterPro" id="IPR036400">
    <property type="entry name" value="Cyt_B5-like_heme/steroid_sf"/>
</dbReference>
<keyword evidence="8" id="KW-1185">Reference proteome</keyword>
<dbReference type="Pfam" id="PF00173">
    <property type="entry name" value="Cyt-b5"/>
    <property type="match status" value="1"/>
</dbReference>
<dbReference type="PROSITE" id="PS50255">
    <property type="entry name" value="CYTOCHROME_B5_2"/>
    <property type="match status" value="1"/>
</dbReference>
<keyword evidence="1 4" id="KW-0349">Heme</keyword>
<organism evidence="7 8">
    <name type="scientific">Imshaugia aleurites</name>
    <dbReference type="NCBI Taxonomy" id="172621"/>
    <lineage>
        <taxon>Eukaryota</taxon>
        <taxon>Fungi</taxon>
        <taxon>Dikarya</taxon>
        <taxon>Ascomycota</taxon>
        <taxon>Pezizomycotina</taxon>
        <taxon>Lecanoromycetes</taxon>
        <taxon>OSLEUM clade</taxon>
        <taxon>Lecanoromycetidae</taxon>
        <taxon>Lecanorales</taxon>
        <taxon>Lecanorineae</taxon>
        <taxon>Parmeliaceae</taxon>
        <taxon>Imshaugia</taxon>
    </lineage>
</organism>
<keyword evidence="2 4" id="KW-0479">Metal-binding</keyword>
<feature type="compositionally biased region" description="Low complexity" evidence="5">
    <location>
        <begin position="55"/>
        <end position="68"/>
    </location>
</feature>
<evidence type="ECO:0000256" key="4">
    <source>
        <dbReference type="RuleBase" id="RU362121"/>
    </source>
</evidence>
<gene>
    <name evidence="7" type="ORF">IMSHALPRED_008849</name>
</gene>
<dbReference type="AlphaFoldDB" id="A0A8H3FX35"/>
<name>A0A8H3FX35_9LECA</name>
<dbReference type="PANTHER" id="PTHR46237">
    <property type="entry name" value="CYTOCHROME B5 REDUCTASE 4 FAMILY MEMBER"/>
    <property type="match status" value="1"/>
</dbReference>
<dbReference type="PROSITE" id="PS00191">
    <property type="entry name" value="CYTOCHROME_B5_1"/>
    <property type="match status" value="1"/>
</dbReference>
<dbReference type="GO" id="GO:0020037">
    <property type="term" value="F:heme binding"/>
    <property type="evidence" value="ECO:0007669"/>
    <property type="project" value="UniProtKB-UniRule"/>
</dbReference>
<feature type="compositionally biased region" description="Pro residues" evidence="5">
    <location>
        <begin position="69"/>
        <end position="84"/>
    </location>
</feature>
<dbReference type="InterPro" id="IPR001199">
    <property type="entry name" value="Cyt_B5-like_heme/steroid-bd"/>
</dbReference>
<dbReference type="EMBL" id="CAJPDT010000065">
    <property type="protein sequence ID" value="CAF9932311.1"/>
    <property type="molecule type" value="Genomic_DNA"/>
</dbReference>
<feature type="domain" description="Cytochrome b5 heme-binding" evidence="6">
    <location>
        <begin position="202"/>
        <end position="270"/>
    </location>
</feature>
<dbReference type="SMART" id="SM01117">
    <property type="entry name" value="Cyt-b5"/>
    <property type="match status" value="1"/>
</dbReference>
<dbReference type="GO" id="GO:0004128">
    <property type="term" value="F:cytochrome-b5 reductase activity, acting on NAD(P)H"/>
    <property type="evidence" value="ECO:0007669"/>
    <property type="project" value="TreeGrafter"/>
</dbReference>
<dbReference type="InterPro" id="IPR051872">
    <property type="entry name" value="Cytochrome_b5/Flavoprotein_Rdt"/>
</dbReference>
<evidence type="ECO:0000256" key="5">
    <source>
        <dbReference type="SAM" id="MobiDB-lite"/>
    </source>
</evidence>
<evidence type="ECO:0000256" key="2">
    <source>
        <dbReference type="ARBA" id="ARBA00022723"/>
    </source>
</evidence>
<dbReference type="SUPFAM" id="SSF55856">
    <property type="entry name" value="Cytochrome b5-like heme/steroid binding domain"/>
    <property type="match status" value="1"/>
</dbReference>
<dbReference type="OrthoDB" id="432299at2759"/>
<evidence type="ECO:0000256" key="1">
    <source>
        <dbReference type="ARBA" id="ARBA00022617"/>
    </source>
</evidence>
<dbReference type="GO" id="GO:0005737">
    <property type="term" value="C:cytoplasm"/>
    <property type="evidence" value="ECO:0007669"/>
    <property type="project" value="TreeGrafter"/>
</dbReference>
<dbReference type="Proteomes" id="UP000664534">
    <property type="component" value="Unassembled WGS sequence"/>
</dbReference>
<evidence type="ECO:0000313" key="8">
    <source>
        <dbReference type="Proteomes" id="UP000664534"/>
    </source>
</evidence>
<sequence>MDWKSGAGSPIAEPEEDDDSVKSRPDIPTMRVDEEESEKTATPLNIQKDDGATNTTSDTKSKSSTHPRTLPPPPNTTMPPPPRPSATAKRKPEPSPLPPAPNPASALRAPPTLSTTLRPPPSTASTLRAPPSHSLAPPTSSLSTSTLSPSARPSKKVLLDPGHSPLDWAHLTANPPTPTFLRGADVPPQLIRVPPSALEWHHGRKGRDAWGVWRGKVYNLTPYLKFHPGGVGELMRGAGKVGEGERLFNEVHPWVSWENMLGECLVGVLVSENEVGAGEGNELEELD</sequence>
<accession>A0A8H3FX35</accession>
<dbReference type="Gene3D" id="3.10.120.10">
    <property type="entry name" value="Cytochrome b5-like heme/steroid binding domain"/>
    <property type="match status" value="1"/>
</dbReference>
<dbReference type="InterPro" id="IPR018506">
    <property type="entry name" value="Cyt_B5_heme-BS"/>
</dbReference>
<dbReference type="PANTHER" id="PTHR46237:SF1">
    <property type="entry name" value="CYTOCHROME B5 REDUCTASE 4"/>
    <property type="match status" value="1"/>
</dbReference>
<protein>
    <recommendedName>
        <fullName evidence="6">Cytochrome b5 heme-binding domain-containing protein</fullName>
    </recommendedName>
</protein>
<evidence type="ECO:0000256" key="3">
    <source>
        <dbReference type="ARBA" id="ARBA00023004"/>
    </source>
</evidence>
<reference evidence="7" key="1">
    <citation type="submission" date="2021-03" db="EMBL/GenBank/DDBJ databases">
        <authorList>
            <person name="Tagirdzhanova G."/>
        </authorList>
    </citation>
    <scope>NUCLEOTIDE SEQUENCE</scope>
</reference>
<evidence type="ECO:0000313" key="7">
    <source>
        <dbReference type="EMBL" id="CAF9932311.1"/>
    </source>
</evidence>
<proteinExistence type="inferred from homology"/>
<feature type="region of interest" description="Disordered" evidence="5">
    <location>
        <begin position="1"/>
        <end position="159"/>
    </location>
</feature>
<dbReference type="GO" id="GO:0046872">
    <property type="term" value="F:metal ion binding"/>
    <property type="evidence" value="ECO:0007669"/>
    <property type="project" value="UniProtKB-UniRule"/>
</dbReference>
<comment type="caution">
    <text evidence="7">The sequence shown here is derived from an EMBL/GenBank/DDBJ whole genome shotgun (WGS) entry which is preliminary data.</text>
</comment>
<comment type="similarity">
    <text evidence="4">Belongs to the cytochrome b5 family.</text>
</comment>